<evidence type="ECO:0000259" key="15">
    <source>
        <dbReference type="PROSITE" id="PS51184"/>
    </source>
</evidence>
<feature type="compositionally biased region" description="Low complexity" evidence="14">
    <location>
        <begin position="557"/>
        <end position="568"/>
    </location>
</feature>
<feature type="compositionally biased region" description="Low complexity" evidence="14">
    <location>
        <begin position="776"/>
        <end position="786"/>
    </location>
</feature>
<feature type="compositionally biased region" description="Basic and acidic residues" evidence="14">
    <location>
        <begin position="420"/>
        <end position="448"/>
    </location>
</feature>
<feature type="compositionally biased region" description="Basic and acidic residues" evidence="14">
    <location>
        <begin position="2109"/>
        <end position="2123"/>
    </location>
</feature>
<feature type="compositionally biased region" description="Basic and acidic residues" evidence="14">
    <location>
        <begin position="1642"/>
        <end position="1708"/>
    </location>
</feature>
<dbReference type="PANTHER" id="PTHR12549">
    <property type="entry name" value="JMJC DOMAIN-CONTAINING HISTONE DEMETHYLATION PROTEIN"/>
    <property type="match status" value="1"/>
</dbReference>
<keyword evidence="10" id="KW-0805">Transcription regulation</keyword>
<reference evidence="16" key="3">
    <citation type="submission" date="2025-08" db="UniProtKB">
        <authorList>
            <consortium name="Ensembl"/>
        </authorList>
    </citation>
    <scope>IDENTIFICATION</scope>
</reference>
<feature type="region of interest" description="Disordered" evidence="14">
    <location>
        <begin position="911"/>
        <end position="930"/>
    </location>
</feature>
<keyword evidence="6" id="KW-0156">Chromatin regulator</keyword>
<reference evidence="17" key="1">
    <citation type="submission" date="2013-03" db="EMBL/GenBank/DDBJ databases">
        <authorList>
            <person name="Jeffery W."/>
            <person name="Warren W."/>
            <person name="Wilson R.K."/>
        </authorList>
    </citation>
    <scope>NUCLEOTIDE SEQUENCE</scope>
    <source>
        <strain evidence="17">female</strain>
    </source>
</reference>
<feature type="region of interest" description="Disordered" evidence="14">
    <location>
        <begin position="936"/>
        <end position="962"/>
    </location>
</feature>
<dbReference type="GO" id="GO:0006357">
    <property type="term" value="P:regulation of transcription by RNA polymerase II"/>
    <property type="evidence" value="ECO:0007669"/>
    <property type="project" value="TreeGrafter"/>
</dbReference>
<comment type="cofactor">
    <cofactor evidence="1">
        <name>Fe(2+)</name>
        <dbReference type="ChEBI" id="CHEBI:29033"/>
    </cofactor>
</comment>
<dbReference type="InterPro" id="IPR054294">
    <property type="entry name" value="DUF7030"/>
</dbReference>
<dbReference type="Bgee" id="ENSAMXG00000001886">
    <property type="expression patterns" value="Expressed in head kidney and 14 other cell types or tissues"/>
</dbReference>
<keyword evidence="8" id="KW-0560">Oxidoreductase</keyword>
<feature type="compositionally biased region" description="Polar residues" evidence="14">
    <location>
        <begin position="453"/>
        <end position="463"/>
    </location>
</feature>
<evidence type="ECO:0000256" key="12">
    <source>
        <dbReference type="ARBA" id="ARBA00023242"/>
    </source>
</evidence>
<keyword evidence="12" id="KW-0539">Nucleus</keyword>
<feature type="region of interest" description="Disordered" evidence="14">
    <location>
        <begin position="688"/>
        <end position="722"/>
    </location>
</feature>
<comment type="subcellular location">
    <subcellularLocation>
        <location evidence="2">Nucleus</location>
    </subcellularLocation>
</comment>
<feature type="compositionally biased region" description="Basic and acidic residues" evidence="14">
    <location>
        <begin position="1767"/>
        <end position="1781"/>
    </location>
</feature>
<evidence type="ECO:0000256" key="3">
    <source>
        <dbReference type="ARBA" id="ARBA00022723"/>
    </source>
</evidence>
<feature type="region of interest" description="Disordered" evidence="14">
    <location>
        <begin position="1617"/>
        <end position="1813"/>
    </location>
</feature>
<evidence type="ECO:0000256" key="8">
    <source>
        <dbReference type="ARBA" id="ARBA00023002"/>
    </source>
</evidence>
<feature type="compositionally biased region" description="Polar residues" evidence="14">
    <location>
        <begin position="1617"/>
        <end position="1626"/>
    </location>
</feature>
<evidence type="ECO:0000256" key="1">
    <source>
        <dbReference type="ARBA" id="ARBA00001954"/>
    </source>
</evidence>
<reference evidence="16" key="4">
    <citation type="submission" date="2025-09" db="UniProtKB">
        <authorList>
            <consortium name="Ensembl"/>
        </authorList>
    </citation>
    <scope>IDENTIFICATION</scope>
</reference>
<feature type="region of interest" description="Disordered" evidence="14">
    <location>
        <begin position="752"/>
        <end position="810"/>
    </location>
</feature>
<dbReference type="InParanoid" id="A0A3B1IWB0"/>
<dbReference type="Pfam" id="PF22988">
    <property type="entry name" value="PWWP_KDM3B"/>
    <property type="match status" value="1"/>
</dbReference>
<dbReference type="InterPro" id="IPR045109">
    <property type="entry name" value="LSDs-like"/>
</dbReference>
<feature type="region of interest" description="Disordered" evidence="14">
    <location>
        <begin position="1534"/>
        <end position="1582"/>
    </location>
</feature>
<feature type="region of interest" description="Disordered" evidence="14">
    <location>
        <begin position="420"/>
        <end position="512"/>
    </location>
</feature>
<feature type="region of interest" description="Disordered" evidence="14">
    <location>
        <begin position="1049"/>
        <end position="1158"/>
    </location>
</feature>
<dbReference type="GO" id="GO:0000785">
    <property type="term" value="C:chromatin"/>
    <property type="evidence" value="ECO:0007669"/>
    <property type="project" value="TreeGrafter"/>
</dbReference>
<dbReference type="STRING" id="7994.ENSAMXP00000034001"/>
<dbReference type="PANTHER" id="PTHR12549:SF6">
    <property type="entry name" value="JMJC DOMAIN-CONTAINING HISTONE DEMETHYLATION PROTEIN 2C-RELATED"/>
    <property type="match status" value="1"/>
</dbReference>
<dbReference type="GO" id="GO:0051213">
    <property type="term" value="F:dioxygenase activity"/>
    <property type="evidence" value="ECO:0007669"/>
    <property type="project" value="UniProtKB-KW"/>
</dbReference>
<feature type="region of interest" description="Disordered" evidence="14">
    <location>
        <begin position="303"/>
        <end position="372"/>
    </location>
</feature>
<feature type="compositionally biased region" description="Basic and acidic residues" evidence="14">
    <location>
        <begin position="308"/>
        <end position="329"/>
    </location>
</feature>
<dbReference type="InterPro" id="IPR054504">
    <property type="entry name" value="PWWP_KDM3B"/>
</dbReference>
<name>A0A3B1IWB0_ASTMX</name>
<keyword evidence="9" id="KW-0408">Iron</keyword>
<evidence type="ECO:0000256" key="9">
    <source>
        <dbReference type="ARBA" id="ARBA00023004"/>
    </source>
</evidence>
<feature type="compositionally biased region" description="Polar residues" evidence="14">
    <location>
        <begin position="2132"/>
        <end position="2141"/>
    </location>
</feature>
<evidence type="ECO:0000256" key="5">
    <source>
        <dbReference type="ARBA" id="ARBA00022833"/>
    </source>
</evidence>
<feature type="compositionally biased region" description="Polar residues" evidence="14">
    <location>
        <begin position="2093"/>
        <end position="2106"/>
    </location>
</feature>
<proteinExistence type="inferred from homology"/>
<dbReference type="Pfam" id="PF22989">
    <property type="entry name" value="DUF7030"/>
    <property type="match status" value="1"/>
</dbReference>
<feature type="compositionally biased region" description="Polar residues" evidence="14">
    <location>
        <begin position="703"/>
        <end position="714"/>
    </location>
</feature>
<comment type="similarity">
    <text evidence="13">Belongs to the JHDM2 histone demethylase family.</text>
</comment>
<dbReference type="Pfam" id="PF22987">
    <property type="entry name" value="Tudor_KDM3B"/>
    <property type="match status" value="1"/>
</dbReference>
<dbReference type="Ensembl" id="ENSAMXT00000051458.1">
    <property type="protein sequence ID" value="ENSAMXP00000034001.1"/>
    <property type="gene ID" value="ENSAMXG00000001886.2"/>
</dbReference>
<evidence type="ECO:0000256" key="14">
    <source>
        <dbReference type="SAM" id="MobiDB-lite"/>
    </source>
</evidence>
<evidence type="ECO:0000256" key="10">
    <source>
        <dbReference type="ARBA" id="ARBA00023015"/>
    </source>
</evidence>
<protein>
    <submittedName>
        <fullName evidence="16">Probable JmjC domain-containing histone demethylation protein 2C</fullName>
    </submittedName>
</protein>
<feature type="region of interest" description="Disordered" evidence="14">
    <location>
        <begin position="533"/>
        <end position="578"/>
    </location>
</feature>
<keyword evidence="3" id="KW-0479">Metal-binding</keyword>
<dbReference type="InterPro" id="IPR054503">
    <property type="entry name" value="KDM3AB_Tudor"/>
</dbReference>
<keyword evidence="17" id="KW-1185">Reference proteome</keyword>
<evidence type="ECO:0000256" key="11">
    <source>
        <dbReference type="ARBA" id="ARBA00023163"/>
    </source>
</evidence>
<dbReference type="GO" id="GO:0031490">
    <property type="term" value="F:chromatin DNA binding"/>
    <property type="evidence" value="ECO:0007669"/>
    <property type="project" value="TreeGrafter"/>
</dbReference>
<dbReference type="GO" id="GO:0000118">
    <property type="term" value="C:histone deacetylase complex"/>
    <property type="evidence" value="ECO:0007669"/>
    <property type="project" value="TreeGrafter"/>
</dbReference>
<dbReference type="GO" id="GO:0008270">
    <property type="term" value="F:zinc ion binding"/>
    <property type="evidence" value="ECO:0007669"/>
    <property type="project" value="UniProtKB-KW"/>
</dbReference>
<dbReference type="Gene3D" id="2.60.120.650">
    <property type="entry name" value="Cupin"/>
    <property type="match status" value="1"/>
</dbReference>
<feature type="compositionally biased region" description="Basic and acidic residues" evidence="14">
    <location>
        <begin position="474"/>
        <end position="493"/>
    </location>
</feature>
<evidence type="ECO:0000256" key="6">
    <source>
        <dbReference type="ARBA" id="ARBA00022853"/>
    </source>
</evidence>
<dbReference type="Pfam" id="PF02373">
    <property type="entry name" value="JmjC"/>
    <property type="match status" value="1"/>
</dbReference>
<evidence type="ECO:0000256" key="13">
    <source>
        <dbReference type="ARBA" id="ARBA00037987"/>
    </source>
</evidence>
<dbReference type="PROSITE" id="PS51184">
    <property type="entry name" value="JMJC"/>
    <property type="match status" value="1"/>
</dbReference>
<reference evidence="17" key="2">
    <citation type="journal article" date="2014" name="Nat. Commun.">
        <title>The cavefish genome reveals candidate genes for eye loss.</title>
        <authorList>
            <person name="McGaugh S.E."/>
            <person name="Gross J.B."/>
            <person name="Aken B."/>
            <person name="Blin M."/>
            <person name="Borowsky R."/>
            <person name="Chalopin D."/>
            <person name="Hinaux H."/>
            <person name="Jeffery W.R."/>
            <person name="Keene A."/>
            <person name="Ma L."/>
            <person name="Minx P."/>
            <person name="Murphy D."/>
            <person name="O'Quin K.E."/>
            <person name="Retaux S."/>
            <person name="Rohner N."/>
            <person name="Searle S.M."/>
            <person name="Stahl B.A."/>
            <person name="Tabin C."/>
            <person name="Volff J.N."/>
            <person name="Yoshizawa M."/>
            <person name="Warren W.C."/>
        </authorList>
    </citation>
    <scope>NUCLEOTIDE SEQUENCE [LARGE SCALE GENOMIC DNA]</scope>
    <source>
        <strain evidence="17">female</strain>
    </source>
</reference>
<dbReference type="GeneTree" id="ENSGT00940000158210"/>
<dbReference type="GO" id="GO:0032454">
    <property type="term" value="F:histone H3K9 demethylase activity"/>
    <property type="evidence" value="ECO:0007669"/>
    <property type="project" value="InterPro"/>
</dbReference>
<evidence type="ECO:0000313" key="17">
    <source>
        <dbReference type="Proteomes" id="UP000018467"/>
    </source>
</evidence>
<evidence type="ECO:0000256" key="2">
    <source>
        <dbReference type="ARBA" id="ARBA00004123"/>
    </source>
</evidence>
<feature type="domain" description="JmjC" evidence="15">
    <location>
        <begin position="2372"/>
        <end position="2587"/>
    </location>
</feature>
<keyword evidence="7" id="KW-0223">Dioxygenase</keyword>
<keyword evidence="5" id="KW-0862">Zinc</keyword>
<feature type="compositionally biased region" description="Acidic residues" evidence="14">
    <location>
        <begin position="1782"/>
        <end position="1791"/>
    </location>
</feature>
<sequence>MALEARPELAGRRFVCASGAGTLELGEISRWNWRAGVIRGVSTRDTESPRLAVCVEWDGEAGAERHWRRLKEEWEVFVVEQELVWAKRKNSTSQENSSLQPALVFLPLIGQDRVGEMSVVEFVSDRQLEFYTEQEELRPFEQSEVDNSALKEDTSCREQVQAWLRQRQLQHILQLGHGCVKGLRVKVFRHDSKPQWLYGTVSHHDHNSGTMTILSDQVSEPPLSVDPALTQVVFLDDIRQSLLLGENSTTKCKPHVRINRTTLNTINRSNNTTLTDQACSSRPVQRKQPQLCRQNSNCSLAEDEAEEMRENKRADEVRADSSKNRINHVERKRRKMGEEEEQNEKEKRRVGLKRIKAGSGSDLSDGSDSEDSSCRLQEMSCVVGSNNLPRNCCISNRPADHETAHSLPVGRTVRDLITRSSPKGKEHSPSHISELDGQRVGESPHSEVRLPSPSCNGTFQSTGVPDPQCTEGPGCDKTEEERGAGEVLEDRSEGASQEDSEAVSALLASQESEQLVSMETACVLLHTSSPECEAVEGDQENPQNDPEVRGSALNHPEAATSRSESAASLEEESRGALTQSPIMPCNAEVEAGKVAKLSQSPGASSGPELKTALVSEMTHKPTVLPSPCSSPEIISKPPVVTEASRLRLNESPEVSRIKESSSPIKVTTAKALIGLKSTPGPKVTCSTILNRSHASPPLPTDQPARSRTPPQNLSAVLDKPTKSPLIIDKNEPFTVYRDPALVRKELENHPTYIQPAHTPPTPHSKHHLKSPPPSSSSPNLTSTSSHAKILSPTPHLSLPSQTPLCSPHPSIPHPHLLPSLLPGLPPSTALLAGHTRLGPLGLPHHPLSLQPTPSLLAQSAGTSHLAPLGLYPLLWPPFPNGAHNYGLGLQGSKWAPPENAGMYEANLRRNTPSPWLPQPTPVASAEGQGLRTPLPVRPSSADPHRVSRAVQPSTPTSKTTEELERRAFTETQRMIHTPIKIEQERVRATVERNGHNYRPVAPESPSNCPKQPQVVYDLTGDRTSHYQEESRRILQESIEVAPFTAKLGSDREAKYSKSPVIHSKQREGERERDKEQEREMHVFRHSLPPRPQSAHPSPTHTQTNYYTPVTGGVENKSSARRAPPSKELYERLSGPNTAPSVLHSASTQSTVKARPPPLVKRRPEKEEGLLGKIAEQLACKAKSMISVEPVEHCCIERKGSSTSLISISNSSSRAVHSLHRAPIFHPPAPPVVASKEAGQGRLSPPTLTPIQPMSLSGKAQNQQRPPTLMPELRHGAVAGKRMAPEPINVTSQTYDLQRGGVLHNRERVVGGQTTNGGMITPQSATASVIVRPSSYVHAPMNYSVSERSLPQAHCEHVRTFESVPNTHLKESSSVQCKRGVLWTPVDTVHPVNMVTSKQDVNVPLNMTTKNMNSTYFNSRGVKYSANIETPYSRTDVVTEHCKKEAMVVQPNLDVSSVSCCPTRDIPHVKKRRAGLAAPEPRHNTYTVQPLHTTQTLNVNKNVLQMPHSRYSTYITHSTHTICTAHALNRETDSVFNPSPPKCPRLSSEVPSVGETSKPCSVTKGHPPALSVHTNQPAQSGQNNYHKLKKAWLTRHSEQDRGSANPQVAGGSQIDATITTTSYNTPPIKQEVNGLENKWSNQESKESCMDKRKSKSLERKCLPEDRKSNGSDTKTKTDDKKPVMGDKKATLEDIKPILDRNGNLEDKKPSSQNKKVCADEKKPTPITVKTEKGKGNCGDKHGDSGNESENRKSVNGGKRQPKSIHIKKQNEQQKKRGDHVKEENEEDEEEEEGKSNVNLRTTKEKSLHRLPNTNGIPRSVLKDWRKVKKLKQSGEAFLQDDSCAEIGANVQKCRECRLDRSRKAQEPAISPVFCRFYYFRRLSYSKNGVVRVDGFSVAEDTDEDAVRVWMAGFEIEDEWNKKEMELNLAKYILTLIGDKFCLLVKTENIAVTWVKKETQVMWKRAVRGVREMCDACEATLFNIHWACHKCGFVVCMDCYKARERKSAKDKELYAWVRCVKNQPHDLKNLMPTQIIPETVLTGLQSAIHTIRREYGIPSHCSCSGSSLPAFSPKPITTNGLSLLSEKTQCDSKSQHSSPKAPDQQKSAQDAVHKTPTERRGKSDCDGLEVLGRKSSSPEQGSTLRDLLTSTAGKLRLGSTGPGIAFAPVYNSTDQNTQNARMPNLLDDIIASVVENKIPASKIARLGLKQDLLTEEEVELGLEEAKPEQLSLADPHASVPHDWLGSHRLLWLKDHRHLGNQRLFKENWTQEQPVLVSGLQKSLNASLWKPEHFSKEFSALHSDIYNCRDGSITNSRVKEFWDGFEDVSKRPKSAKGDPAVYRLKDWPSGEEFLALMPSRYENVMSFLPVPDYTGPDGTLNLASRLPSFFIRPDLGPRLCCAHGVTACPEQDFGTSNLHVEISDTMNILVYVGVAKGTGALSKTGVLKLLEREVLDESAKKRLKDPNETPGALWHIFLSKDLHKIQEFLQTLSAEHGEADTEADSDAECESEADPLREGGWYLSPRLRQRLLEQHGVESRTLLQFYGDAVIIPAGALHQVMNLHSCIQVNVDFVSPEHAHNSYYLTQELRPLKDQVNYEDKLQVKNIIYHSVKDAVATLSRHLKEQVDEFKEEES</sequence>
<dbReference type="SMART" id="SM00558">
    <property type="entry name" value="JmjC"/>
    <property type="match status" value="1"/>
</dbReference>
<accession>A0A3B1IWB0</accession>
<feature type="region of interest" description="Disordered" evidence="14">
    <location>
        <begin position="2085"/>
        <end position="2141"/>
    </location>
</feature>
<dbReference type="SUPFAM" id="SSF51197">
    <property type="entry name" value="Clavaminate synthase-like"/>
    <property type="match status" value="1"/>
</dbReference>
<evidence type="ECO:0000256" key="4">
    <source>
        <dbReference type="ARBA" id="ARBA00022771"/>
    </source>
</evidence>
<evidence type="ECO:0000256" key="7">
    <source>
        <dbReference type="ARBA" id="ARBA00022964"/>
    </source>
</evidence>
<dbReference type="InterPro" id="IPR003347">
    <property type="entry name" value="JmjC_dom"/>
</dbReference>
<feature type="compositionally biased region" description="Polar residues" evidence="14">
    <location>
        <begin position="1571"/>
        <end position="1582"/>
    </location>
</feature>
<dbReference type="GO" id="GO:0003712">
    <property type="term" value="F:transcription coregulator activity"/>
    <property type="evidence" value="ECO:0007669"/>
    <property type="project" value="TreeGrafter"/>
</dbReference>
<dbReference type="Proteomes" id="UP000018467">
    <property type="component" value="Unassembled WGS sequence"/>
</dbReference>
<feature type="compositionally biased region" description="Basic and acidic residues" evidence="14">
    <location>
        <begin position="1064"/>
        <end position="1082"/>
    </location>
</feature>
<organism evidence="16 17">
    <name type="scientific">Astyanax mexicanus</name>
    <name type="common">Blind cave fish</name>
    <name type="synonym">Astyanax fasciatus mexicanus</name>
    <dbReference type="NCBI Taxonomy" id="7994"/>
    <lineage>
        <taxon>Eukaryota</taxon>
        <taxon>Metazoa</taxon>
        <taxon>Chordata</taxon>
        <taxon>Craniata</taxon>
        <taxon>Vertebrata</taxon>
        <taxon>Euteleostomi</taxon>
        <taxon>Actinopterygii</taxon>
        <taxon>Neopterygii</taxon>
        <taxon>Teleostei</taxon>
        <taxon>Ostariophysi</taxon>
        <taxon>Characiformes</taxon>
        <taxon>Characoidei</taxon>
        <taxon>Acestrorhamphidae</taxon>
        <taxon>Acestrorhamphinae</taxon>
        <taxon>Astyanax</taxon>
    </lineage>
</organism>
<evidence type="ECO:0000313" key="16">
    <source>
        <dbReference type="Ensembl" id="ENSAMXP00000034001.1"/>
    </source>
</evidence>
<feature type="compositionally biased region" description="Polar residues" evidence="14">
    <location>
        <begin position="1134"/>
        <end position="1151"/>
    </location>
</feature>
<feature type="compositionally biased region" description="Polar residues" evidence="14">
    <location>
        <begin position="1094"/>
        <end position="1107"/>
    </location>
</feature>
<keyword evidence="4" id="KW-0863">Zinc-finger</keyword>
<feature type="compositionally biased region" description="Basic and acidic residues" evidence="14">
    <location>
        <begin position="1715"/>
        <end position="1751"/>
    </location>
</feature>
<keyword evidence="11" id="KW-0804">Transcription</keyword>